<accession>A0AAV5RRU4</accession>
<organism evidence="4 5">
    <name type="scientific">Maudiozyma humilis</name>
    <name type="common">Sour dough yeast</name>
    <name type="synonym">Kazachstania humilis</name>
    <dbReference type="NCBI Taxonomy" id="51915"/>
    <lineage>
        <taxon>Eukaryota</taxon>
        <taxon>Fungi</taxon>
        <taxon>Dikarya</taxon>
        <taxon>Ascomycota</taxon>
        <taxon>Saccharomycotina</taxon>
        <taxon>Saccharomycetes</taxon>
        <taxon>Saccharomycetales</taxon>
        <taxon>Saccharomycetaceae</taxon>
        <taxon>Maudiozyma</taxon>
    </lineage>
</organism>
<dbReference type="InterPro" id="IPR050334">
    <property type="entry name" value="Molybdenum_import_ModC"/>
</dbReference>
<gene>
    <name evidence="4" type="ORF">DAKH74_006180</name>
</gene>
<dbReference type="Proteomes" id="UP001377567">
    <property type="component" value="Unassembled WGS sequence"/>
</dbReference>
<dbReference type="SUPFAM" id="SSF52540">
    <property type="entry name" value="P-loop containing nucleoside triphosphate hydrolases"/>
    <property type="match status" value="2"/>
</dbReference>
<dbReference type="InterPro" id="IPR003593">
    <property type="entry name" value="AAA+_ATPase"/>
</dbReference>
<dbReference type="PANTHER" id="PTHR43514">
    <property type="entry name" value="ABC TRANSPORTER I FAMILY MEMBER 10"/>
    <property type="match status" value="1"/>
</dbReference>
<dbReference type="Gene3D" id="3.40.50.300">
    <property type="entry name" value="P-loop containing nucleotide triphosphate hydrolases"/>
    <property type="match status" value="2"/>
</dbReference>
<sequence>MPTPIVTIHNATFRASLARNAAPIFPHPLRSLQLNRGEKWALCGTGKAQLMNALSNKYLCTPPLSLRYGTPRLATRGVPRVECVQFSGAVPTAHLSARYEYFKDEFDQTCGQFVLNDSIGSRHVAYDVALGGEPVDRSLYAELLRALQLSPLENRWAMGLSNGQMRRARLARAVLRKPDLLLVDDPFLGLDPGAAAVISEFLATSEERFGVPAVVGLRWQDAVPQWATHLCGVDASRGVLFAGERGATAPKLAALQEEHRALLSKGASTPGISPTDLVCTHPLFGKGAHETLRLPAELEFRGVGVTYRGEPVLRDLEWRVAQGSKWHVRGDNGSGKSTLLSLIAAEHPQSWNRRVVQRGVPRATGATSYFDVNKRLAMSSPELHAIFVKRGKALSVRESVASGLHEASNNNFQPLWSKLPQEKQQLVQLYLDYFGLGAIESRTFGELSVSEQKLVLFVRALVKMPELLVLDEAFSGMEDTAMLRCMRLLDEWPGTTLVVAHVQEETPKCDHYIRLLGPGKCEIGDVENTEG</sequence>
<feature type="domain" description="ABC transporter" evidence="3">
    <location>
        <begin position="6"/>
        <end position="260"/>
    </location>
</feature>
<dbReference type="InterPro" id="IPR003439">
    <property type="entry name" value="ABC_transporter-like_ATP-bd"/>
</dbReference>
<dbReference type="EMBL" id="BTGD01000001">
    <property type="protein sequence ID" value="GMM54002.1"/>
    <property type="molecule type" value="Genomic_DNA"/>
</dbReference>
<evidence type="ECO:0000256" key="2">
    <source>
        <dbReference type="ARBA" id="ARBA00022840"/>
    </source>
</evidence>
<name>A0AAV5RRU4_MAUHU</name>
<keyword evidence="2" id="KW-0067">ATP-binding</keyword>
<keyword evidence="5" id="KW-1185">Reference proteome</keyword>
<comment type="caution">
    <text evidence="4">The sequence shown here is derived from an EMBL/GenBank/DDBJ whole genome shotgun (WGS) entry which is preliminary data.</text>
</comment>
<protein>
    <recommendedName>
        <fullName evidence="3">ABC transporter domain-containing protein</fullName>
    </recommendedName>
</protein>
<evidence type="ECO:0000313" key="4">
    <source>
        <dbReference type="EMBL" id="GMM54002.1"/>
    </source>
</evidence>
<dbReference type="SMART" id="SM00382">
    <property type="entry name" value="AAA"/>
    <property type="match status" value="2"/>
</dbReference>
<feature type="domain" description="ABC transporter" evidence="3">
    <location>
        <begin position="298"/>
        <end position="531"/>
    </location>
</feature>
<evidence type="ECO:0000256" key="1">
    <source>
        <dbReference type="ARBA" id="ARBA00022741"/>
    </source>
</evidence>
<dbReference type="GO" id="GO:0016887">
    <property type="term" value="F:ATP hydrolysis activity"/>
    <property type="evidence" value="ECO:0007669"/>
    <property type="project" value="InterPro"/>
</dbReference>
<keyword evidence="1" id="KW-0547">Nucleotide-binding</keyword>
<dbReference type="GO" id="GO:0005524">
    <property type="term" value="F:ATP binding"/>
    <property type="evidence" value="ECO:0007669"/>
    <property type="project" value="UniProtKB-KW"/>
</dbReference>
<evidence type="ECO:0000313" key="5">
    <source>
        <dbReference type="Proteomes" id="UP001377567"/>
    </source>
</evidence>
<proteinExistence type="predicted"/>
<dbReference type="PROSITE" id="PS50893">
    <property type="entry name" value="ABC_TRANSPORTER_2"/>
    <property type="match status" value="2"/>
</dbReference>
<evidence type="ECO:0000259" key="3">
    <source>
        <dbReference type="PROSITE" id="PS50893"/>
    </source>
</evidence>
<dbReference type="Pfam" id="PF00005">
    <property type="entry name" value="ABC_tran"/>
    <property type="match status" value="2"/>
</dbReference>
<dbReference type="AlphaFoldDB" id="A0AAV5RRU4"/>
<dbReference type="InterPro" id="IPR027417">
    <property type="entry name" value="P-loop_NTPase"/>
</dbReference>
<reference evidence="4 5" key="1">
    <citation type="journal article" date="2023" name="Elife">
        <title>Identification of key yeast species and microbe-microbe interactions impacting larval growth of Drosophila in the wild.</title>
        <authorList>
            <person name="Mure A."/>
            <person name="Sugiura Y."/>
            <person name="Maeda R."/>
            <person name="Honda K."/>
            <person name="Sakurai N."/>
            <person name="Takahashi Y."/>
            <person name="Watada M."/>
            <person name="Katoh T."/>
            <person name="Gotoh A."/>
            <person name="Gotoh Y."/>
            <person name="Taniguchi I."/>
            <person name="Nakamura K."/>
            <person name="Hayashi T."/>
            <person name="Katayama T."/>
            <person name="Uemura T."/>
            <person name="Hattori Y."/>
        </authorList>
    </citation>
    <scope>NUCLEOTIDE SEQUENCE [LARGE SCALE GENOMIC DNA]</scope>
    <source>
        <strain evidence="4 5">KH-74</strain>
    </source>
</reference>
<dbReference type="PANTHER" id="PTHR43514:SF4">
    <property type="entry name" value="ABC TRANSPORTER I FAMILY MEMBER 10"/>
    <property type="match status" value="1"/>
</dbReference>